<keyword evidence="3" id="KW-1185">Reference proteome</keyword>
<comment type="caution">
    <text evidence="2">The sequence shown here is derived from an EMBL/GenBank/DDBJ whole genome shotgun (WGS) entry which is preliminary data.</text>
</comment>
<evidence type="ECO:0000313" key="2">
    <source>
        <dbReference type="EMBL" id="CAG8764939.1"/>
    </source>
</evidence>
<organism evidence="2 3">
    <name type="scientific">Ambispora leptoticha</name>
    <dbReference type="NCBI Taxonomy" id="144679"/>
    <lineage>
        <taxon>Eukaryota</taxon>
        <taxon>Fungi</taxon>
        <taxon>Fungi incertae sedis</taxon>
        <taxon>Mucoromycota</taxon>
        <taxon>Glomeromycotina</taxon>
        <taxon>Glomeromycetes</taxon>
        <taxon>Archaeosporales</taxon>
        <taxon>Ambisporaceae</taxon>
        <taxon>Ambispora</taxon>
    </lineage>
</organism>
<name>A0A9N9J4J4_9GLOM</name>
<protein>
    <submittedName>
        <fullName evidence="2">9436_t:CDS:1</fullName>
    </submittedName>
</protein>
<dbReference type="InterPro" id="IPR029526">
    <property type="entry name" value="PGBD"/>
</dbReference>
<dbReference type="EMBL" id="CAJVPS010048650">
    <property type="protein sequence ID" value="CAG8764939.1"/>
    <property type="molecule type" value="Genomic_DNA"/>
</dbReference>
<dbReference type="PANTHER" id="PTHR46599">
    <property type="entry name" value="PIGGYBAC TRANSPOSABLE ELEMENT-DERIVED PROTEIN 4"/>
    <property type="match status" value="1"/>
</dbReference>
<proteinExistence type="predicted"/>
<evidence type="ECO:0000313" key="3">
    <source>
        <dbReference type="Proteomes" id="UP000789508"/>
    </source>
</evidence>
<accession>A0A9N9J4J4</accession>
<feature type="domain" description="PiggyBac transposable element-derived protein" evidence="1">
    <location>
        <begin position="2"/>
        <end position="191"/>
    </location>
</feature>
<gene>
    <name evidence="2" type="ORF">ALEPTO_LOCUS13824</name>
</gene>
<reference evidence="2" key="1">
    <citation type="submission" date="2021-06" db="EMBL/GenBank/DDBJ databases">
        <authorList>
            <person name="Kallberg Y."/>
            <person name="Tangrot J."/>
            <person name="Rosling A."/>
        </authorList>
    </citation>
    <scope>NUCLEOTIDE SEQUENCE</scope>
    <source>
        <strain evidence="2">FL130A</strain>
    </source>
</reference>
<feature type="non-terminal residue" evidence="2">
    <location>
        <position position="198"/>
    </location>
</feature>
<dbReference type="OrthoDB" id="2286379at2759"/>
<dbReference type="Pfam" id="PF13843">
    <property type="entry name" value="DDE_Tnp_1_7"/>
    <property type="match status" value="1"/>
</dbReference>
<dbReference type="Proteomes" id="UP000789508">
    <property type="component" value="Unassembled WGS sequence"/>
</dbReference>
<dbReference type="AlphaFoldDB" id="A0A9N9J4J4"/>
<evidence type="ECO:0000259" key="1">
    <source>
        <dbReference type="Pfam" id="PF13843"/>
    </source>
</evidence>
<dbReference type="PANTHER" id="PTHR46599:SF3">
    <property type="entry name" value="PIGGYBAC TRANSPOSABLE ELEMENT-DERIVED PROTEIN 4"/>
    <property type="match status" value="1"/>
</dbReference>
<sequence length="198" mass="22794">FGHFMSHRRFRDVIKFLTLTDEPMDNNDPFCLLRQFHNAFNKNLSEAIIPGPFQRKIPRKPHPIGCEFKAVADTRTNLFLQLDPVEPPIYANKKKFSDQYSPTIATMLRLTEPWFNSGRTIIADSWFGTVAACVTLYKHGFYSILQLKKRQYWPKNIPRDITDTLGNGVELAVCSIRDRKNIVLLSSCSTTILKSEVN</sequence>
<feature type="non-terminal residue" evidence="2">
    <location>
        <position position="1"/>
    </location>
</feature>